<keyword evidence="1" id="KW-0812">Transmembrane</keyword>
<accession>A0A061IVS3</accession>
<reference evidence="2 3" key="1">
    <citation type="submission" date="2013-07" db="EMBL/GenBank/DDBJ databases">
        <authorList>
            <person name="Stoco P.H."/>
            <person name="Wagner G."/>
            <person name="Gerber A."/>
            <person name="Zaha A."/>
            <person name="Thompson C."/>
            <person name="Bartholomeu D.C."/>
            <person name="Luckemeyer D.D."/>
            <person name="Bahia D."/>
            <person name="Loreto E."/>
            <person name="Prestes E.B."/>
            <person name="Lima F.M."/>
            <person name="Rodrigues-Luiz G."/>
            <person name="Vallejo G.A."/>
            <person name="Filho J.F."/>
            <person name="Monteiro K.M."/>
            <person name="Tyler K.M."/>
            <person name="de Almeida L.G."/>
            <person name="Ortiz M.F."/>
            <person name="Siervo M.A."/>
            <person name="de Moraes M.H."/>
            <person name="Cunha O.L."/>
            <person name="Mendonca-Neto R."/>
            <person name="Silva R."/>
            <person name="Teixeira S.M."/>
            <person name="Murta S.M."/>
            <person name="Sincero T.C."/>
            <person name="Mendes T.A."/>
            <person name="Urmenyi T.P."/>
            <person name="Silva V.G."/>
            <person name="da Rocha W.D."/>
            <person name="Andersson B."/>
            <person name="Romanha A.J."/>
            <person name="Steindel M."/>
            <person name="de Vasconcelos A.T."/>
            <person name="Grisard E.C."/>
        </authorList>
    </citation>
    <scope>NUCLEOTIDE SEQUENCE [LARGE SCALE GENOMIC DNA]</scope>
    <source>
        <strain evidence="2 3">SC58</strain>
    </source>
</reference>
<sequence>MGEADAGTDKRTDMQKPLILCGDDKVKKRIIKESFKYLYFLLVLLVLFAPHAVSFSHRYTHVYSESRLLGLLLLCLVWRRKTE</sequence>
<feature type="transmembrane region" description="Helical" evidence="1">
    <location>
        <begin position="37"/>
        <end position="55"/>
    </location>
</feature>
<protein>
    <submittedName>
        <fullName evidence="2">Uncharacterized protein</fullName>
    </submittedName>
</protein>
<evidence type="ECO:0000313" key="3">
    <source>
        <dbReference type="Proteomes" id="UP000031737"/>
    </source>
</evidence>
<dbReference type="VEuPathDB" id="TriTrypDB:TRSC58_07307"/>
<organism evidence="2 3">
    <name type="scientific">Trypanosoma rangeli SC58</name>
    <dbReference type="NCBI Taxonomy" id="429131"/>
    <lineage>
        <taxon>Eukaryota</taxon>
        <taxon>Discoba</taxon>
        <taxon>Euglenozoa</taxon>
        <taxon>Kinetoplastea</taxon>
        <taxon>Metakinetoplastina</taxon>
        <taxon>Trypanosomatida</taxon>
        <taxon>Trypanosomatidae</taxon>
        <taxon>Trypanosoma</taxon>
        <taxon>Herpetosoma</taxon>
    </lineage>
</organism>
<keyword evidence="1" id="KW-1133">Transmembrane helix</keyword>
<keyword evidence="3" id="KW-1185">Reference proteome</keyword>
<name>A0A061IVS3_TRYRA</name>
<evidence type="ECO:0000256" key="1">
    <source>
        <dbReference type="SAM" id="Phobius"/>
    </source>
</evidence>
<keyword evidence="1" id="KW-0472">Membrane</keyword>
<dbReference type="EMBL" id="AUPL01007401">
    <property type="protein sequence ID" value="ESL05087.1"/>
    <property type="molecule type" value="Genomic_DNA"/>
</dbReference>
<comment type="caution">
    <text evidence="2">The sequence shown here is derived from an EMBL/GenBank/DDBJ whole genome shotgun (WGS) entry which is preliminary data.</text>
</comment>
<dbReference type="AlphaFoldDB" id="A0A061IVS3"/>
<gene>
    <name evidence="2" type="ORF">TRSC58_07307</name>
</gene>
<evidence type="ECO:0000313" key="2">
    <source>
        <dbReference type="EMBL" id="ESL05087.1"/>
    </source>
</evidence>
<dbReference type="Proteomes" id="UP000031737">
    <property type="component" value="Unassembled WGS sequence"/>
</dbReference>
<proteinExistence type="predicted"/>